<dbReference type="Proteomes" id="UP000321058">
    <property type="component" value="Unassembled WGS sequence"/>
</dbReference>
<protein>
    <submittedName>
        <fullName evidence="6">MFS transporter</fullName>
    </submittedName>
</protein>
<dbReference type="AlphaFoldDB" id="A0A512N437"/>
<dbReference type="PANTHER" id="PTHR23527">
    <property type="entry name" value="BLL3282 PROTEIN"/>
    <property type="match status" value="1"/>
</dbReference>
<dbReference type="InterPro" id="IPR011701">
    <property type="entry name" value="MFS"/>
</dbReference>
<feature type="transmembrane region" description="Helical" evidence="4">
    <location>
        <begin position="20"/>
        <end position="49"/>
    </location>
</feature>
<feature type="transmembrane region" description="Helical" evidence="4">
    <location>
        <begin position="292"/>
        <end position="312"/>
    </location>
</feature>
<evidence type="ECO:0000256" key="2">
    <source>
        <dbReference type="ARBA" id="ARBA00022989"/>
    </source>
</evidence>
<comment type="caution">
    <text evidence="6">The sequence shown here is derived from an EMBL/GenBank/DDBJ whole genome shotgun (WGS) entry which is preliminary data.</text>
</comment>
<gene>
    <name evidence="6" type="ORF">RSO01_08690</name>
</gene>
<evidence type="ECO:0000313" key="7">
    <source>
        <dbReference type="Proteomes" id="UP000321058"/>
    </source>
</evidence>
<dbReference type="Pfam" id="PF07690">
    <property type="entry name" value="MFS_1"/>
    <property type="match status" value="1"/>
</dbReference>
<dbReference type="Gene3D" id="1.20.1250.20">
    <property type="entry name" value="MFS general substrate transporter like domains"/>
    <property type="match status" value="2"/>
</dbReference>
<evidence type="ECO:0000313" key="6">
    <source>
        <dbReference type="EMBL" id="GEP53703.1"/>
    </source>
</evidence>
<dbReference type="InterPro" id="IPR052952">
    <property type="entry name" value="MFS-Transporter"/>
</dbReference>
<feature type="transmembrane region" description="Helical" evidence="4">
    <location>
        <begin position="172"/>
        <end position="192"/>
    </location>
</feature>
<feature type="transmembrane region" description="Helical" evidence="4">
    <location>
        <begin position="61"/>
        <end position="82"/>
    </location>
</feature>
<keyword evidence="7" id="KW-1185">Reference proteome</keyword>
<dbReference type="InterPro" id="IPR020846">
    <property type="entry name" value="MFS_dom"/>
</dbReference>
<evidence type="ECO:0000256" key="4">
    <source>
        <dbReference type="SAM" id="Phobius"/>
    </source>
</evidence>
<feature type="transmembrane region" description="Helical" evidence="4">
    <location>
        <begin position="265"/>
        <end position="285"/>
    </location>
</feature>
<dbReference type="PANTHER" id="PTHR23527:SF1">
    <property type="entry name" value="BLL3282 PROTEIN"/>
    <property type="match status" value="1"/>
</dbReference>
<reference evidence="6 7" key="1">
    <citation type="submission" date="2019-07" db="EMBL/GenBank/DDBJ databases">
        <title>Whole genome shotgun sequence of Reyranella soli NBRC 108950.</title>
        <authorList>
            <person name="Hosoyama A."/>
            <person name="Uohara A."/>
            <person name="Ohji S."/>
            <person name="Ichikawa N."/>
        </authorList>
    </citation>
    <scope>NUCLEOTIDE SEQUENCE [LARGE SCALE GENOMIC DNA]</scope>
    <source>
        <strain evidence="6 7">NBRC 108950</strain>
    </source>
</reference>
<evidence type="ECO:0000259" key="5">
    <source>
        <dbReference type="PROSITE" id="PS50850"/>
    </source>
</evidence>
<feature type="transmembrane region" description="Helical" evidence="4">
    <location>
        <begin position="94"/>
        <end position="118"/>
    </location>
</feature>
<keyword evidence="2 4" id="KW-1133">Transmembrane helix</keyword>
<evidence type="ECO:0000256" key="1">
    <source>
        <dbReference type="ARBA" id="ARBA00022692"/>
    </source>
</evidence>
<keyword evidence="3 4" id="KW-0472">Membrane</keyword>
<dbReference type="EMBL" id="BKAJ01000016">
    <property type="protein sequence ID" value="GEP53703.1"/>
    <property type="molecule type" value="Genomic_DNA"/>
</dbReference>
<feature type="transmembrane region" description="Helical" evidence="4">
    <location>
        <begin position="229"/>
        <end position="253"/>
    </location>
</feature>
<feature type="transmembrane region" description="Helical" evidence="4">
    <location>
        <begin position="324"/>
        <end position="344"/>
    </location>
</feature>
<proteinExistence type="predicted"/>
<feature type="transmembrane region" description="Helical" evidence="4">
    <location>
        <begin position="384"/>
        <end position="404"/>
    </location>
</feature>
<dbReference type="InterPro" id="IPR036259">
    <property type="entry name" value="MFS_trans_sf"/>
</dbReference>
<accession>A0A512N437</accession>
<organism evidence="6 7">
    <name type="scientific">Reyranella soli</name>
    <dbReference type="NCBI Taxonomy" id="1230389"/>
    <lineage>
        <taxon>Bacteria</taxon>
        <taxon>Pseudomonadati</taxon>
        <taxon>Pseudomonadota</taxon>
        <taxon>Alphaproteobacteria</taxon>
        <taxon>Hyphomicrobiales</taxon>
        <taxon>Reyranellaceae</taxon>
        <taxon>Reyranella</taxon>
    </lineage>
</organism>
<dbReference type="SUPFAM" id="SSF103473">
    <property type="entry name" value="MFS general substrate transporter"/>
    <property type="match status" value="1"/>
</dbReference>
<feature type="transmembrane region" description="Helical" evidence="4">
    <location>
        <begin position="356"/>
        <end position="378"/>
    </location>
</feature>
<sequence>MRGKNGRSRRRDRSRHIFNLYLALGAMTVQQSFATLGRSTVPLIAAAIIADLGVDPALVGVYVAIGAVAGFLTTMTCGGLIVRYGAMRMTQVGMVALAIGLTLPATAWLPGFALGAFVGGLGQAISTPSSSHLLGRLSPPRLAPLVFSIKQTGVPAGLMVAGVVAPWLATEAGWRTALLVIGSLAALTAMALQPLRARFDVDRVPGAPLSPADIRANVAMVLREPALRAMCLAMFSFVGLQSLFTGFFVLYLVRGLGYSLERAGLVFAIAVAVAVPARVGWGWLASRLVRPATLLALLGIGMAASAVLTALIEPHWPDWLATTVAIALSATAVSWHGVLLAEVARLSPPGRIGSTTGAVLAFGDAGALILPLLFSAALTLTGGYATGFLIGGALSLAVGLIGLWRKIRLGV</sequence>
<name>A0A512N437_9HYPH</name>
<dbReference type="GO" id="GO:0022857">
    <property type="term" value="F:transmembrane transporter activity"/>
    <property type="evidence" value="ECO:0007669"/>
    <property type="project" value="InterPro"/>
</dbReference>
<feature type="domain" description="Major facilitator superfamily (MFS) profile" evidence="5">
    <location>
        <begin position="18"/>
        <end position="410"/>
    </location>
</feature>
<keyword evidence="1 4" id="KW-0812">Transmembrane</keyword>
<evidence type="ECO:0000256" key="3">
    <source>
        <dbReference type="ARBA" id="ARBA00023136"/>
    </source>
</evidence>
<dbReference type="PROSITE" id="PS50850">
    <property type="entry name" value="MFS"/>
    <property type="match status" value="1"/>
</dbReference>